<dbReference type="InterPro" id="IPR036719">
    <property type="entry name" value="Neuro-gated_channel_TM_sf"/>
</dbReference>
<dbReference type="Gene3D" id="1.20.58.390">
    <property type="entry name" value="Neurotransmitter-gated ion-channel transmembrane domain"/>
    <property type="match status" value="1"/>
</dbReference>
<dbReference type="Pfam" id="PF02932">
    <property type="entry name" value="Neur_chan_memb"/>
    <property type="match status" value="1"/>
</dbReference>
<proteinExistence type="predicted"/>
<keyword evidence="4" id="KW-1185">Reference proteome</keyword>
<organism evidence="3 4">
    <name type="scientific">Merluccius polli</name>
    <name type="common">Benguela hake</name>
    <name type="synonym">Merluccius cadenati</name>
    <dbReference type="NCBI Taxonomy" id="89951"/>
    <lineage>
        <taxon>Eukaryota</taxon>
        <taxon>Metazoa</taxon>
        <taxon>Chordata</taxon>
        <taxon>Craniata</taxon>
        <taxon>Vertebrata</taxon>
        <taxon>Euteleostomi</taxon>
        <taxon>Actinopterygii</taxon>
        <taxon>Neopterygii</taxon>
        <taxon>Teleostei</taxon>
        <taxon>Neoteleostei</taxon>
        <taxon>Acanthomorphata</taxon>
        <taxon>Zeiogadaria</taxon>
        <taxon>Gadariae</taxon>
        <taxon>Gadiformes</taxon>
        <taxon>Gadoidei</taxon>
        <taxon>Merlucciidae</taxon>
        <taxon>Merluccius</taxon>
    </lineage>
</organism>
<sequence length="114" mass="13005">MRKFIDGPSSYLTLPDELKSAIEAITYIAEALQAEKDYEAVSVLKPKTALQLLLRPFWQFICLPACLLKEDWQYVAMVVDRMFLWIFVVFTTVGTLAIFTDASTNHTPTDPFKP</sequence>
<keyword evidence="3" id="KW-0675">Receptor</keyword>
<evidence type="ECO:0000256" key="1">
    <source>
        <dbReference type="SAM" id="Phobius"/>
    </source>
</evidence>
<evidence type="ECO:0000313" key="3">
    <source>
        <dbReference type="EMBL" id="KAK0131618.1"/>
    </source>
</evidence>
<evidence type="ECO:0000259" key="2">
    <source>
        <dbReference type="Pfam" id="PF02932"/>
    </source>
</evidence>
<dbReference type="GO" id="GO:0016020">
    <property type="term" value="C:membrane"/>
    <property type="evidence" value="ECO:0007669"/>
    <property type="project" value="InterPro"/>
</dbReference>
<feature type="domain" description="Neurotransmitter-gated ion-channel transmembrane" evidence="2">
    <location>
        <begin position="69"/>
        <end position="99"/>
    </location>
</feature>
<dbReference type="AlphaFoldDB" id="A0AA47M104"/>
<keyword evidence="1" id="KW-0812">Transmembrane</keyword>
<accession>A0AA47M104</accession>
<dbReference type="EMBL" id="JAOPHQ010006460">
    <property type="protein sequence ID" value="KAK0131618.1"/>
    <property type="molecule type" value="Genomic_DNA"/>
</dbReference>
<gene>
    <name evidence="3" type="primary">CHRNB1_1</name>
    <name evidence="3" type="ORF">N1851_033671</name>
</gene>
<keyword evidence="1" id="KW-1133">Transmembrane helix</keyword>
<protein>
    <submittedName>
        <fullName evidence="3">Acetylcholine receptor subunit beta</fullName>
    </submittedName>
</protein>
<evidence type="ECO:0000313" key="4">
    <source>
        <dbReference type="Proteomes" id="UP001174136"/>
    </source>
</evidence>
<keyword evidence="1" id="KW-0472">Membrane</keyword>
<name>A0AA47M104_MERPO</name>
<dbReference type="SUPFAM" id="SSF90112">
    <property type="entry name" value="Neurotransmitter-gated ion-channel transmembrane pore"/>
    <property type="match status" value="1"/>
</dbReference>
<dbReference type="GO" id="GO:0006811">
    <property type="term" value="P:monoatomic ion transport"/>
    <property type="evidence" value="ECO:0007669"/>
    <property type="project" value="InterPro"/>
</dbReference>
<dbReference type="InterPro" id="IPR038050">
    <property type="entry name" value="Neuro_actylchol_rec"/>
</dbReference>
<dbReference type="InterPro" id="IPR006029">
    <property type="entry name" value="Neurotrans-gated_channel_TM"/>
</dbReference>
<reference evidence="3" key="1">
    <citation type="journal article" date="2023" name="Front. Mar. Sci.">
        <title>A new Merluccius polli reference genome to investigate the effects of global change in West African waters.</title>
        <authorList>
            <person name="Mateo J.L."/>
            <person name="Blanco-Fernandez C."/>
            <person name="Garcia-Vazquez E."/>
            <person name="Machado-Schiaffino G."/>
        </authorList>
    </citation>
    <scope>NUCLEOTIDE SEQUENCE</scope>
    <source>
        <strain evidence="3">C29</strain>
        <tissue evidence="3">Fin</tissue>
    </source>
</reference>
<dbReference type="Proteomes" id="UP001174136">
    <property type="component" value="Unassembled WGS sequence"/>
</dbReference>
<feature type="transmembrane region" description="Helical" evidence="1">
    <location>
        <begin position="82"/>
        <end position="100"/>
    </location>
</feature>
<comment type="caution">
    <text evidence="3">The sequence shown here is derived from an EMBL/GenBank/DDBJ whole genome shotgun (WGS) entry which is preliminary data.</text>
</comment>